<proteinExistence type="predicted"/>
<evidence type="ECO:0000256" key="2">
    <source>
        <dbReference type="ARBA" id="ARBA00022525"/>
    </source>
</evidence>
<reference evidence="4" key="1">
    <citation type="submission" date="2021-03" db="EMBL/GenBank/DDBJ databases">
        <authorList>
            <person name="Bekaert M."/>
        </authorList>
    </citation>
    <scope>NUCLEOTIDE SEQUENCE</scope>
</reference>
<dbReference type="PANTHER" id="PTHR15427:SF50">
    <property type="entry name" value="COMPLEMENT C1Q TUMOR NECROSIS FACTOR-RELATED PROTEIN 2-LIKE"/>
    <property type="match status" value="1"/>
</dbReference>
<evidence type="ECO:0000259" key="3">
    <source>
        <dbReference type="PROSITE" id="PS50871"/>
    </source>
</evidence>
<name>A0A8S3RC05_MYTED</name>
<dbReference type="Proteomes" id="UP000683360">
    <property type="component" value="Unassembled WGS sequence"/>
</dbReference>
<sequence length="290" mass="32473">MSNIYTIPNGSPFYLCGDWNSRVSDIEDYIQGIDFYQSAMFQKQLLDDQKRDPREFWKKIGKVGVGNERQKSIPMEVTLDDGTTSTDTNTVLNKWKNCFDKLLNCNNQTIETNGNINISDDFLDREILFEEVVNAIAKSKNGKSPGIDQLTFKSCSFTKEKDFPAFTAYRSSSQSLSVNEIVKFDKIWTNNGDGYDPSSGVFTAPLAGLYRFAAVVMSVSDAVLYLSLYHNDAQISSSYLSDKGYKTGTFDVALTLEQGDKVSIRSRSKSQTIFSDGSNYCTFSGNLFAM</sequence>
<gene>
    <name evidence="4" type="ORF">MEDL_18860</name>
</gene>
<dbReference type="AlphaFoldDB" id="A0A8S3RC05"/>
<dbReference type="InterPro" id="IPR001073">
    <property type="entry name" value="C1q_dom"/>
</dbReference>
<dbReference type="PANTHER" id="PTHR15427">
    <property type="entry name" value="EMILIN ELASTIN MICROFIBRIL INTERFACE-LOCATED PROTEIN ELASTIN MICROFIBRIL INTERFACER"/>
    <property type="match status" value="1"/>
</dbReference>
<dbReference type="InterPro" id="IPR008983">
    <property type="entry name" value="Tumour_necrosis_fac-like_dom"/>
</dbReference>
<organism evidence="4 5">
    <name type="scientific">Mytilus edulis</name>
    <name type="common">Blue mussel</name>
    <dbReference type="NCBI Taxonomy" id="6550"/>
    <lineage>
        <taxon>Eukaryota</taxon>
        <taxon>Metazoa</taxon>
        <taxon>Spiralia</taxon>
        <taxon>Lophotrochozoa</taxon>
        <taxon>Mollusca</taxon>
        <taxon>Bivalvia</taxon>
        <taxon>Autobranchia</taxon>
        <taxon>Pteriomorphia</taxon>
        <taxon>Mytilida</taxon>
        <taxon>Mytiloidea</taxon>
        <taxon>Mytilidae</taxon>
        <taxon>Mytilinae</taxon>
        <taxon>Mytilus</taxon>
    </lineage>
</organism>
<dbReference type="OrthoDB" id="6154955at2759"/>
<feature type="domain" description="C1q" evidence="3">
    <location>
        <begin position="159"/>
        <end position="290"/>
    </location>
</feature>
<keyword evidence="2" id="KW-0964">Secreted</keyword>
<dbReference type="SUPFAM" id="SSF49842">
    <property type="entry name" value="TNF-like"/>
    <property type="match status" value="1"/>
</dbReference>
<dbReference type="SMART" id="SM00110">
    <property type="entry name" value="C1Q"/>
    <property type="match status" value="1"/>
</dbReference>
<accession>A0A8S3RC05</accession>
<evidence type="ECO:0000313" key="4">
    <source>
        <dbReference type="EMBL" id="CAG2204400.1"/>
    </source>
</evidence>
<dbReference type="InterPro" id="IPR050392">
    <property type="entry name" value="Collagen/C1q_domain"/>
</dbReference>
<comment type="subcellular location">
    <subcellularLocation>
        <location evidence="1">Secreted</location>
    </subcellularLocation>
</comment>
<comment type="caution">
    <text evidence="4">The sequence shown here is derived from an EMBL/GenBank/DDBJ whole genome shotgun (WGS) entry which is preliminary data.</text>
</comment>
<dbReference type="EMBL" id="CAJPWZ010000949">
    <property type="protein sequence ID" value="CAG2204400.1"/>
    <property type="molecule type" value="Genomic_DNA"/>
</dbReference>
<dbReference type="GO" id="GO:0005576">
    <property type="term" value="C:extracellular region"/>
    <property type="evidence" value="ECO:0007669"/>
    <property type="project" value="UniProtKB-SubCell"/>
</dbReference>
<evidence type="ECO:0000256" key="1">
    <source>
        <dbReference type="ARBA" id="ARBA00004613"/>
    </source>
</evidence>
<dbReference type="PRINTS" id="PR00007">
    <property type="entry name" value="COMPLEMNTC1Q"/>
</dbReference>
<dbReference type="Gene3D" id="2.60.120.40">
    <property type="match status" value="1"/>
</dbReference>
<keyword evidence="5" id="KW-1185">Reference proteome</keyword>
<evidence type="ECO:0000313" key="5">
    <source>
        <dbReference type="Proteomes" id="UP000683360"/>
    </source>
</evidence>
<protein>
    <submittedName>
        <fullName evidence="4">C1QL</fullName>
    </submittedName>
</protein>
<dbReference type="PROSITE" id="PS50871">
    <property type="entry name" value="C1Q"/>
    <property type="match status" value="1"/>
</dbReference>
<dbReference type="Pfam" id="PF00386">
    <property type="entry name" value="C1q"/>
    <property type="match status" value="1"/>
</dbReference>